<keyword evidence="2" id="KW-1185">Reference proteome</keyword>
<dbReference type="AlphaFoldDB" id="A0A428QXF2"/>
<gene>
    <name evidence="1" type="ORF">CEP54_001983</name>
</gene>
<comment type="caution">
    <text evidence="1">The sequence shown here is derived from an EMBL/GenBank/DDBJ whole genome shotgun (WGS) entry which is preliminary data.</text>
</comment>
<organism evidence="1 2">
    <name type="scientific">Fusarium duplospermum</name>
    <dbReference type="NCBI Taxonomy" id="1325734"/>
    <lineage>
        <taxon>Eukaryota</taxon>
        <taxon>Fungi</taxon>
        <taxon>Dikarya</taxon>
        <taxon>Ascomycota</taxon>
        <taxon>Pezizomycotina</taxon>
        <taxon>Sordariomycetes</taxon>
        <taxon>Hypocreomycetidae</taxon>
        <taxon>Hypocreales</taxon>
        <taxon>Nectriaceae</taxon>
        <taxon>Fusarium</taxon>
        <taxon>Fusarium solani species complex</taxon>
    </lineage>
</organism>
<proteinExistence type="predicted"/>
<evidence type="ECO:0000313" key="1">
    <source>
        <dbReference type="EMBL" id="RSL70034.1"/>
    </source>
</evidence>
<accession>A0A428QXF2</accession>
<name>A0A428QXF2_9HYPO</name>
<evidence type="ECO:0000313" key="2">
    <source>
        <dbReference type="Proteomes" id="UP000288168"/>
    </source>
</evidence>
<reference evidence="1 2" key="1">
    <citation type="submission" date="2017-06" db="EMBL/GenBank/DDBJ databases">
        <title>Comparative genomic analysis of Ambrosia Fusariam Clade fungi.</title>
        <authorList>
            <person name="Stajich J.E."/>
            <person name="Carrillo J."/>
            <person name="Kijimoto T."/>
            <person name="Eskalen A."/>
            <person name="O'Donnell K."/>
            <person name="Kasson M."/>
        </authorList>
    </citation>
    <scope>NUCLEOTIDE SEQUENCE [LARGE SCALE GENOMIC DNA]</scope>
    <source>
        <strain evidence="1 2">NRRL62584</strain>
    </source>
</reference>
<sequence length="70" mass="8351">MMMHRTTNVFFVIVEAEITQPEDRIGQRPMFSHHLVQKFRPEQTQSRGNLNVCAGRCRDKKEEQPQYYDP</sequence>
<dbReference type="EMBL" id="NKCI01000011">
    <property type="protein sequence ID" value="RSL70034.1"/>
    <property type="molecule type" value="Genomic_DNA"/>
</dbReference>
<dbReference type="Proteomes" id="UP000288168">
    <property type="component" value="Unassembled WGS sequence"/>
</dbReference>
<protein>
    <submittedName>
        <fullName evidence="1">Uncharacterized protein</fullName>
    </submittedName>
</protein>